<evidence type="ECO:0000256" key="1">
    <source>
        <dbReference type="ARBA" id="ARBA00001623"/>
    </source>
</evidence>
<dbReference type="Pfam" id="PF16123">
    <property type="entry name" value="HAGH_C"/>
    <property type="match status" value="1"/>
</dbReference>
<evidence type="ECO:0000256" key="7">
    <source>
        <dbReference type="ARBA" id="ARBA00022801"/>
    </source>
</evidence>
<evidence type="ECO:0000256" key="3">
    <source>
        <dbReference type="ARBA" id="ARBA00004963"/>
    </source>
</evidence>
<sequence>MAKLIFTPWRELSELLAVRDQFYPSSSQDGPDMRAHACATVGAWKLRGNLPHSVEATALLTDAILHDDASKNSIFSIRATYSAAFCRFVTGLVDSKLHGQKKTMFQRAIDLGLPASFVELRHEATHRDLPSLVVLRSAAQRSLEWLWGYYWARIDLPATTGPSGAPSASLKGHSEQLKSSIRRDLEDIKRHLDEVEPSRKRRKTQHDYYPTAAQLVSICEDHPDGSVALSQALLEGKALAPTGRKLGTSMDEVFDKWDPVLQIVAEKSALFLTTLTEEMANELSAGNRTDDSYLEGTYMWLDHIINSDTWKASREYLSLSYIRAACDTSENMWTKKLRQTLQNGSHDSDAHDTETHPEDQPLEPTKIISDQDEAKRILSSHGWDVVDTWRSEAIGTGKGNNYAYLVTDEPTKDSVIIDPANPPEVSPVLKSQIDSGKINLTAIVNTHHHWDHAGGNDEILKAFGKLAVIGGRDCKSVTKTPKHGEAFKIGERISVKALHTPCHTQDSICYFLEDGDQRAVFTGDTLFIAGCGRFFEGNAKEMHKALNETLAALPDDTKVYVSISDVWTRSFRTNNAKPGHEYTKSNVKFCLAVSQSEPIKKLEAFAAQNQQTQGKFTIGDEKLHNVFMRVNDPVIQKATGKTDPVDVMAALREMKNSM</sequence>
<dbReference type="EC" id="3.1.2.6" evidence="5"/>
<keyword evidence="7 12" id="KW-0378">Hydrolase</keyword>
<dbReference type="InterPro" id="IPR036866">
    <property type="entry name" value="RibonucZ/Hydroxyglut_hydro"/>
</dbReference>
<evidence type="ECO:0000256" key="10">
    <source>
        <dbReference type="SAM" id="MobiDB-lite"/>
    </source>
</evidence>
<feature type="region of interest" description="Disordered" evidence="10">
    <location>
        <begin position="340"/>
        <end position="364"/>
    </location>
</feature>
<dbReference type="Proteomes" id="UP001583193">
    <property type="component" value="Unassembled WGS sequence"/>
</dbReference>
<dbReference type="Gene3D" id="3.60.15.10">
    <property type="entry name" value="Ribonuclease Z/Hydroxyacylglutathione hydrolase-like"/>
    <property type="match status" value="1"/>
</dbReference>
<dbReference type="EMBL" id="JAVDPF010000017">
    <property type="protein sequence ID" value="KAL1875588.1"/>
    <property type="molecule type" value="Genomic_DNA"/>
</dbReference>
<evidence type="ECO:0000256" key="2">
    <source>
        <dbReference type="ARBA" id="ARBA00001947"/>
    </source>
</evidence>
<dbReference type="PANTHER" id="PTHR11935">
    <property type="entry name" value="BETA LACTAMASE DOMAIN"/>
    <property type="match status" value="1"/>
</dbReference>
<evidence type="ECO:0000313" key="12">
    <source>
        <dbReference type="EMBL" id="KAL1875588.1"/>
    </source>
</evidence>
<evidence type="ECO:0000256" key="8">
    <source>
        <dbReference type="ARBA" id="ARBA00022833"/>
    </source>
</evidence>
<comment type="pathway">
    <text evidence="3">Secondary metabolite metabolism; methylglyoxal degradation; (R)-lactate from methylglyoxal: step 2/2.</text>
</comment>
<proteinExistence type="inferred from homology"/>
<dbReference type="SMART" id="SM00849">
    <property type="entry name" value="Lactamase_B"/>
    <property type="match status" value="1"/>
</dbReference>
<dbReference type="PANTHER" id="PTHR11935:SF94">
    <property type="entry name" value="TENZING NORGAY, ISOFORM C"/>
    <property type="match status" value="1"/>
</dbReference>
<dbReference type="GO" id="GO:0004416">
    <property type="term" value="F:hydroxyacylglutathione hydrolase activity"/>
    <property type="evidence" value="ECO:0007669"/>
    <property type="project" value="UniProtKB-EC"/>
</dbReference>
<comment type="caution">
    <text evidence="12">The sequence shown here is derived from an EMBL/GenBank/DDBJ whole genome shotgun (WGS) entry which is preliminary data.</text>
</comment>
<evidence type="ECO:0000256" key="4">
    <source>
        <dbReference type="ARBA" id="ARBA00006759"/>
    </source>
</evidence>
<evidence type="ECO:0000259" key="11">
    <source>
        <dbReference type="SMART" id="SM00849"/>
    </source>
</evidence>
<organism evidence="12 13">
    <name type="scientific">Paecilomyces lecythidis</name>
    <dbReference type="NCBI Taxonomy" id="3004212"/>
    <lineage>
        <taxon>Eukaryota</taxon>
        <taxon>Fungi</taxon>
        <taxon>Dikarya</taxon>
        <taxon>Ascomycota</taxon>
        <taxon>Pezizomycotina</taxon>
        <taxon>Eurotiomycetes</taxon>
        <taxon>Eurotiomycetidae</taxon>
        <taxon>Eurotiales</taxon>
        <taxon>Thermoascaceae</taxon>
        <taxon>Paecilomyces</taxon>
    </lineage>
</organism>
<gene>
    <name evidence="12" type="primary">GLO2_3</name>
    <name evidence="12" type="ORF">Plec18167_005524</name>
</gene>
<evidence type="ECO:0000256" key="5">
    <source>
        <dbReference type="ARBA" id="ARBA00011917"/>
    </source>
</evidence>
<dbReference type="InterPro" id="IPR035680">
    <property type="entry name" value="Clx_II_MBL"/>
</dbReference>
<dbReference type="InterPro" id="IPR007174">
    <property type="entry name" value="Las1"/>
</dbReference>
<dbReference type="Pfam" id="PF04031">
    <property type="entry name" value="Las1"/>
    <property type="match status" value="1"/>
</dbReference>
<comment type="similarity">
    <text evidence="4">Belongs to the metallo-beta-lactamase superfamily. Glyoxalase II family.</text>
</comment>
<evidence type="ECO:0000313" key="13">
    <source>
        <dbReference type="Proteomes" id="UP001583193"/>
    </source>
</evidence>
<dbReference type="InterPro" id="IPR001279">
    <property type="entry name" value="Metallo-B-lactamas"/>
</dbReference>
<protein>
    <recommendedName>
        <fullName evidence="5">hydroxyacylglutathione hydrolase</fullName>
        <ecNumber evidence="5">3.1.2.6</ecNumber>
    </recommendedName>
    <alternativeName>
        <fullName evidence="9">Glyoxalase II</fullName>
    </alternativeName>
</protein>
<feature type="domain" description="Metallo-beta-lactamase" evidence="11">
    <location>
        <begin position="400"/>
        <end position="563"/>
    </location>
</feature>
<dbReference type="Pfam" id="PF00753">
    <property type="entry name" value="Lactamase_B"/>
    <property type="match status" value="1"/>
</dbReference>
<reference evidence="12 13" key="1">
    <citation type="journal article" date="2024" name="IMA Fungus">
        <title>IMA Genome - F19 : A genome assembly and annotation guide to empower mycologists, including annotated draft genome sequences of Ceratocystis pirilliformis, Diaporthe australafricana, Fusarium ophioides, Paecilomyces lecythidis, and Sporothrix stenoceras.</title>
        <authorList>
            <person name="Aylward J."/>
            <person name="Wilson A.M."/>
            <person name="Visagie C.M."/>
            <person name="Spraker J."/>
            <person name="Barnes I."/>
            <person name="Buitendag C."/>
            <person name="Ceriani C."/>
            <person name="Del Mar Angel L."/>
            <person name="du Plessis D."/>
            <person name="Fuchs T."/>
            <person name="Gasser K."/>
            <person name="Kramer D."/>
            <person name="Li W."/>
            <person name="Munsamy K."/>
            <person name="Piso A."/>
            <person name="Price J.L."/>
            <person name="Sonnekus B."/>
            <person name="Thomas C."/>
            <person name="van der Nest A."/>
            <person name="van Dijk A."/>
            <person name="van Heerden A."/>
            <person name="van Vuuren N."/>
            <person name="Yilmaz N."/>
            <person name="Duong T.A."/>
            <person name="van der Merwe N.A."/>
            <person name="Wingfield M.J."/>
            <person name="Wingfield B.D."/>
        </authorList>
    </citation>
    <scope>NUCLEOTIDE SEQUENCE [LARGE SCALE GENOMIC DNA]</scope>
    <source>
        <strain evidence="12 13">CMW 18167</strain>
    </source>
</reference>
<keyword evidence="8" id="KW-0862">Zinc</keyword>
<comment type="cofactor">
    <cofactor evidence="2">
        <name>Zn(2+)</name>
        <dbReference type="ChEBI" id="CHEBI:29105"/>
    </cofactor>
</comment>
<dbReference type="SUPFAM" id="SSF56281">
    <property type="entry name" value="Metallo-hydrolase/oxidoreductase"/>
    <property type="match status" value="1"/>
</dbReference>
<name>A0ABR3XHZ6_9EURO</name>
<keyword evidence="13" id="KW-1185">Reference proteome</keyword>
<feature type="compositionally biased region" description="Basic and acidic residues" evidence="10">
    <location>
        <begin position="346"/>
        <end position="359"/>
    </location>
</feature>
<dbReference type="InterPro" id="IPR032282">
    <property type="entry name" value="HAGH_C"/>
</dbReference>
<evidence type="ECO:0000256" key="9">
    <source>
        <dbReference type="ARBA" id="ARBA00031044"/>
    </source>
</evidence>
<dbReference type="CDD" id="cd07723">
    <property type="entry name" value="hydroxyacylglutathione_hydrolase_MBL-fold"/>
    <property type="match status" value="1"/>
</dbReference>
<keyword evidence="6" id="KW-0479">Metal-binding</keyword>
<accession>A0ABR3XHZ6</accession>
<evidence type="ECO:0000256" key="6">
    <source>
        <dbReference type="ARBA" id="ARBA00022723"/>
    </source>
</evidence>
<comment type="catalytic activity">
    <reaction evidence="1">
        <text>an S-(2-hydroxyacyl)glutathione + H2O = a 2-hydroxy carboxylate + glutathione + H(+)</text>
        <dbReference type="Rhea" id="RHEA:21864"/>
        <dbReference type="ChEBI" id="CHEBI:15377"/>
        <dbReference type="ChEBI" id="CHEBI:15378"/>
        <dbReference type="ChEBI" id="CHEBI:57925"/>
        <dbReference type="ChEBI" id="CHEBI:58896"/>
        <dbReference type="ChEBI" id="CHEBI:71261"/>
        <dbReference type="EC" id="3.1.2.6"/>
    </reaction>
</comment>